<evidence type="ECO:0000313" key="5">
    <source>
        <dbReference type="Proteomes" id="UP000680206"/>
    </source>
</evidence>
<comment type="caution">
    <text evidence="4">The sequence shown here is derived from an EMBL/GenBank/DDBJ whole genome shotgun (WGS) entry which is preliminary data.</text>
</comment>
<protein>
    <submittedName>
        <fullName evidence="4">Zn-ribbon domain-containing OB-fold protein</fullName>
    </submittedName>
</protein>
<dbReference type="Gene3D" id="6.10.30.10">
    <property type="match status" value="1"/>
</dbReference>
<feature type="domain" description="ChsH2 C-terminal OB-fold" evidence="2">
    <location>
        <begin position="77"/>
        <end position="143"/>
    </location>
</feature>
<evidence type="ECO:0000256" key="1">
    <source>
        <dbReference type="SAM" id="MobiDB-lite"/>
    </source>
</evidence>
<proteinExistence type="predicted"/>
<sequence length="159" mass="17041">MSTASRPAASGATPATAAKAAPETTPKAVPRPTPDTRPFWDGAAAGELRVQRCRGCARHFFYPRPACPHCGSGDVEWVTASGRATLHSYVINHRPAPGFADEAPYVIAIVELEEGVRMMSNLVGVPADPEHLPLDLPLRVVFEPRGDVHLPLFTPAEAR</sequence>
<reference evidence="4 5" key="1">
    <citation type="submission" date="2021-03" db="EMBL/GenBank/DDBJ databases">
        <title>Actinomadura violae sp. nov., isolated from lichen in Thailand.</title>
        <authorList>
            <person name="Kanchanasin P."/>
            <person name="Saeng-In P."/>
            <person name="Phongsopitanun W."/>
            <person name="Yuki M."/>
            <person name="Kudo T."/>
            <person name="Ohkuma M."/>
            <person name="Tanasupawat S."/>
        </authorList>
    </citation>
    <scope>NUCLEOTIDE SEQUENCE [LARGE SCALE GENOMIC DNA]</scope>
    <source>
        <strain evidence="4 5">LCR2-06</strain>
    </source>
</reference>
<dbReference type="PANTHER" id="PTHR34075">
    <property type="entry name" value="BLR3430 PROTEIN"/>
    <property type="match status" value="1"/>
</dbReference>
<dbReference type="RefSeq" id="WP_208248128.1">
    <property type="nucleotide sequence ID" value="NZ_JAGEPF010000026.1"/>
</dbReference>
<dbReference type="EMBL" id="JAGEPF010000026">
    <property type="protein sequence ID" value="MBO2463187.1"/>
    <property type="molecule type" value="Genomic_DNA"/>
</dbReference>
<name>A0ABS3S2J6_9ACTN</name>
<dbReference type="Proteomes" id="UP000680206">
    <property type="component" value="Unassembled WGS sequence"/>
</dbReference>
<dbReference type="InterPro" id="IPR002878">
    <property type="entry name" value="ChsH2_C"/>
</dbReference>
<dbReference type="InterPro" id="IPR022002">
    <property type="entry name" value="ChsH2_Znr"/>
</dbReference>
<feature type="domain" description="ChsH2 rubredoxin-like zinc ribbon" evidence="3">
    <location>
        <begin position="40"/>
        <end position="76"/>
    </location>
</feature>
<dbReference type="Pfam" id="PF12172">
    <property type="entry name" value="zf-ChsH2"/>
    <property type="match status" value="1"/>
</dbReference>
<keyword evidence="5" id="KW-1185">Reference proteome</keyword>
<feature type="compositionally biased region" description="Low complexity" evidence="1">
    <location>
        <begin position="1"/>
        <end position="28"/>
    </location>
</feature>
<organism evidence="4 5">
    <name type="scientific">Actinomadura violacea</name>
    <dbReference type="NCBI Taxonomy" id="2819934"/>
    <lineage>
        <taxon>Bacteria</taxon>
        <taxon>Bacillati</taxon>
        <taxon>Actinomycetota</taxon>
        <taxon>Actinomycetes</taxon>
        <taxon>Streptosporangiales</taxon>
        <taxon>Thermomonosporaceae</taxon>
        <taxon>Actinomadura</taxon>
    </lineage>
</organism>
<dbReference type="SUPFAM" id="SSF50249">
    <property type="entry name" value="Nucleic acid-binding proteins"/>
    <property type="match status" value="1"/>
</dbReference>
<dbReference type="InterPro" id="IPR052513">
    <property type="entry name" value="Thioester_dehydratase-like"/>
</dbReference>
<evidence type="ECO:0000313" key="4">
    <source>
        <dbReference type="EMBL" id="MBO2463187.1"/>
    </source>
</evidence>
<feature type="region of interest" description="Disordered" evidence="1">
    <location>
        <begin position="1"/>
        <end position="40"/>
    </location>
</feature>
<dbReference type="PANTHER" id="PTHR34075:SF5">
    <property type="entry name" value="BLR3430 PROTEIN"/>
    <property type="match status" value="1"/>
</dbReference>
<evidence type="ECO:0000259" key="2">
    <source>
        <dbReference type="Pfam" id="PF01796"/>
    </source>
</evidence>
<evidence type="ECO:0000259" key="3">
    <source>
        <dbReference type="Pfam" id="PF12172"/>
    </source>
</evidence>
<accession>A0ABS3S2J6</accession>
<dbReference type="InterPro" id="IPR012340">
    <property type="entry name" value="NA-bd_OB-fold"/>
</dbReference>
<dbReference type="Pfam" id="PF01796">
    <property type="entry name" value="OB_ChsH2_C"/>
    <property type="match status" value="1"/>
</dbReference>
<gene>
    <name evidence="4" type="ORF">J4709_37045</name>
</gene>